<dbReference type="GO" id="GO:0004497">
    <property type="term" value="F:monooxygenase activity"/>
    <property type="evidence" value="ECO:0007669"/>
    <property type="project" value="UniProtKB-KW"/>
</dbReference>
<protein>
    <submittedName>
        <fullName evidence="7">NtaA/DmoA family FMN-dependent monooxygenase</fullName>
        <ecNumber evidence="7">1.14.-.-</ecNumber>
    </submittedName>
</protein>
<dbReference type="NCBIfam" id="TIGR03860">
    <property type="entry name" value="FMN_nitrolo"/>
    <property type="match status" value="1"/>
</dbReference>
<comment type="similarity">
    <text evidence="5">Belongs to the NtaA/SnaA/DszA monooxygenase family.</text>
</comment>
<comment type="caution">
    <text evidence="7">The sequence shown here is derived from an EMBL/GenBank/DDBJ whole genome shotgun (WGS) entry which is preliminary data.</text>
</comment>
<feature type="domain" description="Luciferase-like" evidence="6">
    <location>
        <begin position="33"/>
        <end position="388"/>
    </location>
</feature>
<dbReference type="PANTHER" id="PTHR30011:SF16">
    <property type="entry name" value="C2H2 FINGER DOMAIN TRANSCRIPTION FACTOR (EUROFUNG)-RELATED"/>
    <property type="match status" value="1"/>
</dbReference>
<proteinExistence type="inferred from homology"/>
<keyword evidence="2" id="KW-0288">FMN</keyword>
<dbReference type="InterPro" id="IPR016215">
    <property type="entry name" value="NTA_MOA"/>
</dbReference>
<dbReference type="Proteomes" id="UP001336020">
    <property type="component" value="Unassembled WGS sequence"/>
</dbReference>
<reference evidence="7 8" key="1">
    <citation type="submission" date="2023-07" db="EMBL/GenBank/DDBJ databases">
        <authorList>
            <person name="Girao M."/>
            <person name="Carvalho M.F."/>
        </authorList>
    </citation>
    <scope>NUCLEOTIDE SEQUENCE [LARGE SCALE GENOMIC DNA]</scope>
    <source>
        <strain evidence="7 8">YIM65754</strain>
    </source>
</reference>
<keyword evidence="3 7" id="KW-0560">Oxidoreductase</keyword>
<dbReference type="EC" id="1.14.-.-" evidence="7"/>
<evidence type="ECO:0000256" key="1">
    <source>
        <dbReference type="ARBA" id="ARBA00022630"/>
    </source>
</evidence>
<dbReference type="Gene3D" id="3.20.20.30">
    <property type="entry name" value="Luciferase-like domain"/>
    <property type="match status" value="1"/>
</dbReference>
<keyword evidence="8" id="KW-1185">Reference proteome</keyword>
<dbReference type="InterPro" id="IPR051260">
    <property type="entry name" value="Diverse_substr_monoxygenases"/>
</dbReference>
<evidence type="ECO:0000256" key="4">
    <source>
        <dbReference type="ARBA" id="ARBA00023033"/>
    </source>
</evidence>
<dbReference type="SUPFAM" id="SSF51679">
    <property type="entry name" value="Bacterial luciferase-like"/>
    <property type="match status" value="1"/>
</dbReference>
<evidence type="ECO:0000256" key="2">
    <source>
        <dbReference type="ARBA" id="ARBA00022643"/>
    </source>
</evidence>
<evidence type="ECO:0000259" key="6">
    <source>
        <dbReference type="Pfam" id="PF00296"/>
    </source>
</evidence>
<keyword evidence="1" id="KW-0285">Flavoprotein</keyword>
<gene>
    <name evidence="7" type="ORF">Q7514_12205</name>
</gene>
<dbReference type="PIRSF" id="PIRSF000337">
    <property type="entry name" value="NTA_MOA"/>
    <property type="match status" value="1"/>
</dbReference>
<dbReference type="PANTHER" id="PTHR30011">
    <property type="entry name" value="ALKANESULFONATE MONOOXYGENASE-RELATED"/>
    <property type="match status" value="1"/>
</dbReference>
<keyword evidence="4 7" id="KW-0503">Monooxygenase</keyword>
<name>A0ABU7L9Q1_9NOCA</name>
<dbReference type="InterPro" id="IPR036661">
    <property type="entry name" value="Luciferase-like_sf"/>
</dbReference>
<evidence type="ECO:0000313" key="8">
    <source>
        <dbReference type="Proteomes" id="UP001336020"/>
    </source>
</evidence>
<evidence type="ECO:0000313" key="7">
    <source>
        <dbReference type="EMBL" id="MEE2058284.1"/>
    </source>
</evidence>
<dbReference type="EMBL" id="JAUTXY010000004">
    <property type="protein sequence ID" value="MEE2058284.1"/>
    <property type="molecule type" value="Genomic_DNA"/>
</dbReference>
<dbReference type="Pfam" id="PF00296">
    <property type="entry name" value="Bac_luciferase"/>
    <property type="match status" value="1"/>
</dbReference>
<evidence type="ECO:0000256" key="3">
    <source>
        <dbReference type="ARBA" id="ARBA00023002"/>
    </source>
</evidence>
<dbReference type="InterPro" id="IPR011251">
    <property type="entry name" value="Luciferase-like_dom"/>
</dbReference>
<organism evidence="7 8">
    <name type="scientific">Rhodococcus artemisiae</name>
    <dbReference type="NCBI Taxonomy" id="714159"/>
    <lineage>
        <taxon>Bacteria</taxon>
        <taxon>Bacillati</taxon>
        <taxon>Actinomycetota</taxon>
        <taxon>Actinomycetes</taxon>
        <taxon>Mycobacteriales</taxon>
        <taxon>Nocardiaceae</taxon>
        <taxon>Rhodococcus</taxon>
    </lineage>
</organism>
<sequence>MTSENQQRGRRLHFNLFFPFAPDYVWSQQSRTDIYYDFDALTALVRSAERGLFSAVFYGESLRLREHLGMLNTDAITGRPDALVLFAHLAARTEHIGLVATLNTTYFEPYDLARRIGTIDVLSGGRAGWNIVTTDSAWTGANFRKGGYLPHTDRYTHAAEHVDIVQALWDAWPDSAPITPLDAFEWADTYYRITAQPEWPRSPQGQPVFFQAGESDQGRDFAARYAEGIFSRYLEFGAALDFADDLGRRLVAAGRPADDLRIFPATSIVLGDTDADARDRHEWFRDQVWTDRRTRAVIEKVWGRDLSDLDLDGPLPDAPPTIVKQSRSHGVMNSRDRPQAIAQQWRELSQERGFTVRTLVRHLAPSAGFVGTPAGVADRLAEYVRAGAIDGLNLTPTAFPDGLDEIVDRLIPELQDRDVYPSEYAGITLRENLGLSTNVARREIRDRTLAV</sequence>
<accession>A0ABU7L9Q1</accession>
<evidence type="ECO:0000256" key="5">
    <source>
        <dbReference type="ARBA" id="ARBA00033748"/>
    </source>
</evidence>
<dbReference type="RefSeq" id="WP_330133503.1">
    <property type="nucleotide sequence ID" value="NZ_JAUTXY010000004.1"/>
</dbReference>